<dbReference type="EMBL" id="LIRS01000057">
    <property type="protein sequence ID" value="KOY36100.1"/>
    <property type="molecule type" value="Genomic_DNA"/>
</dbReference>
<evidence type="ECO:0008006" key="5">
    <source>
        <dbReference type="Google" id="ProtNLM"/>
    </source>
</evidence>
<reference evidence="3 4" key="1">
    <citation type="submission" date="2015-07" db="EMBL/GenBank/DDBJ databases">
        <title>Foodborne Vibrio parahaemolyticus Isolates.</title>
        <authorList>
            <person name="Ronholm J."/>
            <person name="Petronella N."/>
            <person name="Kenwell R."/>
            <person name="Banerjee S."/>
        </authorList>
    </citation>
    <scope>NUCLEOTIDE SEQUENCE [LARGE SCALE GENOMIC DNA]</scope>
    <source>
        <strain evidence="3 4">HS-06-05</strain>
    </source>
</reference>
<dbReference type="Pfam" id="PF12358">
    <property type="entry name" value="DUF3644"/>
    <property type="match status" value="1"/>
</dbReference>
<dbReference type="Proteomes" id="UP000037697">
    <property type="component" value="Unassembled WGS sequence"/>
</dbReference>
<dbReference type="InterPro" id="IPR022104">
    <property type="entry name" value="DUF3644"/>
</dbReference>
<evidence type="ECO:0000259" key="1">
    <source>
        <dbReference type="Pfam" id="PF12358"/>
    </source>
</evidence>
<dbReference type="AlphaFoldDB" id="A0AAW3IWP0"/>
<name>A0AAW3IWP0_VIBPH</name>
<sequence>MSRDTAQKNFFEFLQKKQLLQKAFTKQEVIDATGWKASTFKSYFGKGQITQFLTFLGDDKYEAVNTLDINFIEFKKRLSQSKHYQELGHRCKSNLAKALIKKSRDNMMLALELYNRPSLENKLDGFVMLFSTAWEQLLKSMIIETEGELAIYSNPTKKGIKQTIPLRKCLDKIFNHTDNIRKNVELIAGWRDDAVHLLIPELQGLASRVFQSGVINYSTKFEEFTEVPFLQSQHSGMISLVGDFKLPPKTLLTSYYGQAAEDILELAKTVEHEIEQANDIEFAIPINVSLVYAKDDEQGQVIIAKANGKSNDIEQLRNALIVQKAVDPEKSHIYSQNSAIRAINEQLKKFSAEKLSRSLVARDKKGELTFNSNCFQAVVERLNWKKNNNEFHHFQAMANKHIYSQQAVEEIVSRITENERYLQQAKDKLNKRSKQKV</sequence>
<evidence type="ECO:0000313" key="4">
    <source>
        <dbReference type="Proteomes" id="UP000037697"/>
    </source>
</evidence>
<feature type="domain" description="DUF3644" evidence="1">
    <location>
        <begin position="99"/>
        <end position="273"/>
    </location>
</feature>
<accession>A0AAW3IWP0</accession>
<organism evidence="3 4">
    <name type="scientific">Vibrio parahaemolyticus</name>
    <dbReference type="NCBI Taxonomy" id="670"/>
    <lineage>
        <taxon>Bacteria</taxon>
        <taxon>Pseudomonadati</taxon>
        <taxon>Pseudomonadota</taxon>
        <taxon>Gammaproteobacteria</taxon>
        <taxon>Vibrionales</taxon>
        <taxon>Vibrionaceae</taxon>
        <taxon>Vibrio</taxon>
    </lineage>
</organism>
<dbReference type="InterPro" id="IPR049530">
    <property type="entry name" value="EC042_2821"/>
</dbReference>
<protein>
    <recommendedName>
        <fullName evidence="5">DUF3644 domain-containing protein</fullName>
    </recommendedName>
</protein>
<proteinExistence type="predicted"/>
<dbReference type="Pfam" id="PF18740">
    <property type="entry name" value="EC042_2821"/>
    <property type="match status" value="1"/>
</dbReference>
<comment type="caution">
    <text evidence="3">The sequence shown here is derived from an EMBL/GenBank/DDBJ whole genome shotgun (WGS) entry which is preliminary data.</text>
</comment>
<gene>
    <name evidence="3" type="ORF">ACX05_07595</name>
</gene>
<feature type="domain" description="EC042-2821-like Restriction Endonuclease-like" evidence="2">
    <location>
        <begin position="327"/>
        <end position="418"/>
    </location>
</feature>
<dbReference type="RefSeq" id="WP_053811859.1">
    <property type="nucleotide sequence ID" value="NZ_JAMQAC010000006.1"/>
</dbReference>
<evidence type="ECO:0000313" key="3">
    <source>
        <dbReference type="EMBL" id="KOY36100.1"/>
    </source>
</evidence>
<evidence type="ECO:0000259" key="2">
    <source>
        <dbReference type="Pfam" id="PF18740"/>
    </source>
</evidence>